<dbReference type="PANTHER" id="PTHR47786:SF2">
    <property type="entry name" value="GLYCOSYL HYDROLASE FAMILY 13 CATALYTIC DOMAIN-CONTAINING PROTEIN"/>
    <property type="match status" value="1"/>
</dbReference>
<dbReference type="CDD" id="cd11313">
    <property type="entry name" value="AmyAc_arch_bac_AmyA"/>
    <property type="match status" value="1"/>
</dbReference>
<dbReference type="AlphaFoldDB" id="H1XTZ1"/>
<evidence type="ECO:0000313" key="4">
    <source>
        <dbReference type="EMBL" id="EHO40434.1"/>
    </source>
</evidence>
<protein>
    <submittedName>
        <fullName evidence="4">Alpha amylase catalytic region</fullName>
    </submittedName>
    <submittedName>
        <fullName evidence="3">Alpha amylase, catalytic domain</fullName>
    </submittedName>
</protein>
<dbReference type="InterPro" id="IPR006047">
    <property type="entry name" value="GH13_cat_dom"/>
</dbReference>
<organism evidence="4 5">
    <name type="scientific">Caldithrix abyssi DSM 13497</name>
    <dbReference type="NCBI Taxonomy" id="880073"/>
    <lineage>
        <taxon>Bacteria</taxon>
        <taxon>Pseudomonadati</taxon>
        <taxon>Calditrichota</taxon>
        <taxon>Calditrichia</taxon>
        <taxon>Calditrichales</taxon>
        <taxon>Calditrichaceae</taxon>
        <taxon>Caldithrix</taxon>
    </lineage>
</organism>
<dbReference type="PaxDb" id="880073-Calab_0796"/>
<dbReference type="OrthoDB" id="9805159at2"/>
<dbReference type="InterPro" id="IPR017853">
    <property type="entry name" value="GH"/>
</dbReference>
<dbReference type="Gene3D" id="3.20.20.80">
    <property type="entry name" value="Glycosidases"/>
    <property type="match status" value="1"/>
</dbReference>
<reference evidence="3 6" key="2">
    <citation type="submission" date="2016-11" db="EMBL/GenBank/DDBJ databases">
        <title>Genomic analysis of Caldithrix abyssi and proposal of a novel bacterial phylum Caldithrichaeota.</title>
        <authorList>
            <person name="Kublanov I."/>
            <person name="Sigalova O."/>
            <person name="Gavrilov S."/>
            <person name="Lebedinsky A."/>
            <person name="Ivanova N."/>
            <person name="Daum C."/>
            <person name="Reddy T."/>
            <person name="Klenk H.P."/>
            <person name="Goker M."/>
            <person name="Reva O."/>
            <person name="Miroshnichenko M."/>
            <person name="Kyprides N."/>
            <person name="Woyke T."/>
            <person name="Gelfand M."/>
        </authorList>
    </citation>
    <scope>NUCLEOTIDE SEQUENCE [LARGE SCALE GENOMIC DNA]</scope>
    <source>
        <strain evidence="3 6">LF13</strain>
    </source>
</reference>
<proteinExistence type="predicted"/>
<dbReference type="eggNOG" id="COG0366">
    <property type="taxonomic scope" value="Bacteria"/>
</dbReference>
<accession>H1XTZ1</accession>
<name>H1XTZ1_CALAY</name>
<evidence type="ECO:0000259" key="2">
    <source>
        <dbReference type="SMART" id="SM00642"/>
    </source>
</evidence>
<evidence type="ECO:0000313" key="5">
    <source>
        <dbReference type="Proteomes" id="UP000004671"/>
    </source>
</evidence>
<dbReference type="Pfam" id="PF00128">
    <property type="entry name" value="Alpha-amylase"/>
    <property type="match status" value="1"/>
</dbReference>
<dbReference type="KEGG" id="caby:Cabys_170"/>
<dbReference type="Proteomes" id="UP000004671">
    <property type="component" value="Chromosome"/>
</dbReference>
<dbReference type="InterPro" id="IPR013780">
    <property type="entry name" value="Glyco_hydro_b"/>
</dbReference>
<dbReference type="GO" id="GO:0005975">
    <property type="term" value="P:carbohydrate metabolic process"/>
    <property type="evidence" value="ECO:0007669"/>
    <property type="project" value="InterPro"/>
</dbReference>
<feature type="domain" description="Glycosyl hydrolase family 13 catalytic" evidence="2">
    <location>
        <begin position="48"/>
        <end position="371"/>
    </location>
</feature>
<sequence length="464" mass="54266" precursor="true">MLTNTNFKRVFSFLFFFLSASVFWTGCHNQDSGSAPHFQNLPAWANEAVVYELFVRDFTPQGTFKATQEKIPYLKELGVDIVWLMPIYPIGQKGRKGSLGSPYSVQNYYEVNPEFGTKQDFKNLVRAIHQAGLKIIIGFVPNHSANDYVEMAQHPDWFMRDQNGKFTREVQDWSDITDFNYDNPDLRKHIIEILKYWIREFDIDGYRFDVAGMVPDDFWRQAVPAMRSVKEELFLLAEWEDHKFIDFGFSADYNWKMLHAFQDLQTHSKTVGQMLEIYQTKYEQYFPEGRFLSFIENHDEQRAVKKFGIDRLEPYAAFIFTTPGLPLLFMGQEFGDTNYNASASLFEKVTINWQGFDSTLFSFYKKLTELRHAFPFNAGQWQVVHYDNQKRTLVYSNILNNQAVVAVLNFDDKTQTVAFEIPDTLHFIMDRPVVEWLTGEEISLQKTNRLTMQPFSAKILVAID</sequence>
<dbReference type="STRING" id="880073.Cabys_170"/>
<gene>
    <name evidence="3" type="ORF">Cabys_170</name>
    <name evidence="4" type="ORF">Calab_0796</name>
</gene>
<dbReference type="Proteomes" id="UP000183868">
    <property type="component" value="Chromosome"/>
</dbReference>
<keyword evidence="5" id="KW-1185">Reference proteome</keyword>
<dbReference type="RefSeq" id="WP_006927413.1">
    <property type="nucleotide sequence ID" value="NZ_CM001402.1"/>
</dbReference>
<dbReference type="InParanoid" id="H1XTZ1"/>
<dbReference type="SUPFAM" id="SSF51011">
    <property type="entry name" value="Glycosyl hydrolase domain"/>
    <property type="match status" value="1"/>
</dbReference>
<evidence type="ECO:0000256" key="1">
    <source>
        <dbReference type="SAM" id="SignalP"/>
    </source>
</evidence>
<dbReference type="Gene3D" id="2.60.40.1180">
    <property type="entry name" value="Golgi alpha-mannosidase II"/>
    <property type="match status" value="1"/>
</dbReference>
<feature type="chain" id="PRO_5009695349" evidence="1">
    <location>
        <begin position="25"/>
        <end position="464"/>
    </location>
</feature>
<evidence type="ECO:0000313" key="3">
    <source>
        <dbReference type="EMBL" id="APF16921.1"/>
    </source>
</evidence>
<reference evidence="4 5" key="1">
    <citation type="submission" date="2011-09" db="EMBL/GenBank/DDBJ databases">
        <title>The permanent draft genome of Caldithrix abyssi DSM 13497.</title>
        <authorList>
            <consortium name="US DOE Joint Genome Institute (JGI-PGF)"/>
            <person name="Lucas S."/>
            <person name="Han J."/>
            <person name="Lapidus A."/>
            <person name="Bruce D."/>
            <person name="Goodwin L."/>
            <person name="Pitluck S."/>
            <person name="Peters L."/>
            <person name="Kyrpides N."/>
            <person name="Mavromatis K."/>
            <person name="Ivanova N."/>
            <person name="Mikhailova N."/>
            <person name="Chertkov O."/>
            <person name="Detter J.C."/>
            <person name="Tapia R."/>
            <person name="Han C."/>
            <person name="Land M."/>
            <person name="Hauser L."/>
            <person name="Markowitz V."/>
            <person name="Cheng J.-F."/>
            <person name="Hugenholtz P."/>
            <person name="Woyke T."/>
            <person name="Wu D."/>
            <person name="Spring S."/>
            <person name="Brambilla E."/>
            <person name="Klenk H.-P."/>
            <person name="Eisen J.A."/>
        </authorList>
    </citation>
    <scope>NUCLEOTIDE SEQUENCE [LARGE SCALE GENOMIC DNA]</scope>
    <source>
        <strain evidence="4 5">DSM 13497</strain>
    </source>
</reference>
<evidence type="ECO:0000313" key="6">
    <source>
        <dbReference type="Proteomes" id="UP000183868"/>
    </source>
</evidence>
<keyword evidence="1" id="KW-0732">Signal</keyword>
<dbReference type="SMART" id="SM00642">
    <property type="entry name" value="Aamy"/>
    <property type="match status" value="1"/>
</dbReference>
<feature type="signal peptide" evidence="1">
    <location>
        <begin position="1"/>
        <end position="24"/>
    </location>
</feature>
<dbReference type="HOGENOM" id="CLU_032719_1_0_0"/>
<dbReference type="EMBL" id="CM001402">
    <property type="protein sequence ID" value="EHO40434.1"/>
    <property type="molecule type" value="Genomic_DNA"/>
</dbReference>
<dbReference type="PANTHER" id="PTHR47786">
    <property type="entry name" value="ALPHA-1,4-GLUCAN:MALTOSE-1-PHOSPHATE MALTOSYLTRANSFERASE"/>
    <property type="match status" value="1"/>
</dbReference>
<dbReference type="EMBL" id="CP018099">
    <property type="protein sequence ID" value="APF16921.1"/>
    <property type="molecule type" value="Genomic_DNA"/>
</dbReference>
<dbReference type="SUPFAM" id="SSF51445">
    <property type="entry name" value="(Trans)glycosidases"/>
    <property type="match status" value="1"/>
</dbReference>